<keyword evidence="6" id="KW-0560">Oxidoreductase</keyword>
<dbReference type="SUPFAM" id="SSF52833">
    <property type="entry name" value="Thioredoxin-like"/>
    <property type="match status" value="1"/>
</dbReference>
<accession>A0A848GFK2</accession>
<dbReference type="GO" id="GO:0008233">
    <property type="term" value="F:peptidase activity"/>
    <property type="evidence" value="ECO:0007669"/>
    <property type="project" value="InterPro"/>
</dbReference>
<dbReference type="Gene3D" id="3.40.30.10">
    <property type="entry name" value="Glutaredoxin"/>
    <property type="match status" value="1"/>
</dbReference>
<comment type="subcellular location">
    <subcellularLocation>
        <location evidence="1">Membrane</location>
        <topology evidence="1">Multi-pass membrane protein</topology>
    </subcellularLocation>
</comment>
<organism evidence="12 13">
    <name type="scientific">Chitinophaga fulva</name>
    <dbReference type="NCBI Taxonomy" id="2728842"/>
    <lineage>
        <taxon>Bacteria</taxon>
        <taxon>Pseudomonadati</taxon>
        <taxon>Bacteroidota</taxon>
        <taxon>Chitinophagia</taxon>
        <taxon>Chitinophagales</taxon>
        <taxon>Chitinophagaceae</taxon>
        <taxon>Chitinophaga</taxon>
    </lineage>
</organism>
<dbReference type="AlphaFoldDB" id="A0A848GFK2"/>
<evidence type="ECO:0000256" key="5">
    <source>
        <dbReference type="ARBA" id="ARBA00022989"/>
    </source>
</evidence>
<feature type="transmembrane region" description="Helical" evidence="10">
    <location>
        <begin position="272"/>
        <end position="291"/>
    </location>
</feature>
<comment type="similarity">
    <text evidence="2">Belongs to the VKOR family.</text>
</comment>
<evidence type="ECO:0000256" key="8">
    <source>
        <dbReference type="ARBA" id="ARBA00023157"/>
    </source>
</evidence>
<dbReference type="Pfam" id="PF03412">
    <property type="entry name" value="Peptidase_C39"/>
    <property type="match status" value="1"/>
</dbReference>
<evidence type="ECO:0000256" key="7">
    <source>
        <dbReference type="ARBA" id="ARBA00023136"/>
    </source>
</evidence>
<protein>
    <submittedName>
        <fullName evidence="12">Thioredoxin domain-containing protein</fullName>
    </submittedName>
</protein>
<dbReference type="InterPro" id="IPR012336">
    <property type="entry name" value="Thioredoxin-like_fold"/>
</dbReference>
<dbReference type="PROSITE" id="PS50990">
    <property type="entry name" value="PEPTIDASE_C39"/>
    <property type="match status" value="1"/>
</dbReference>
<evidence type="ECO:0000256" key="10">
    <source>
        <dbReference type="SAM" id="Phobius"/>
    </source>
</evidence>
<feature type="transmembrane region" description="Helical" evidence="10">
    <location>
        <begin position="244"/>
        <end position="266"/>
    </location>
</feature>
<feature type="transmembrane region" description="Helical" evidence="10">
    <location>
        <begin position="337"/>
        <end position="358"/>
    </location>
</feature>
<dbReference type="InterPro" id="IPR036249">
    <property type="entry name" value="Thioredoxin-like_sf"/>
</dbReference>
<dbReference type="InterPro" id="IPR005074">
    <property type="entry name" value="Peptidase_C39"/>
</dbReference>
<dbReference type="Pfam" id="PF13462">
    <property type="entry name" value="Thioredoxin_4"/>
    <property type="match status" value="1"/>
</dbReference>
<evidence type="ECO:0000256" key="4">
    <source>
        <dbReference type="ARBA" id="ARBA00022719"/>
    </source>
</evidence>
<evidence type="ECO:0000259" key="11">
    <source>
        <dbReference type="PROSITE" id="PS50990"/>
    </source>
</evidence>
<dbReference type="InterPro" id="IPR012932">
    <property type="entry name" value="VKOR"/>
</dbReference>
<evidence type="ECO:0000256" key="3">
    <source>
        <dbReference type="ARBA" id="ARBA00022692"/>
    </source>
</evidence>
<feature type="transmembrane region" description="Helical" evidence="10">
    <location>
        <begin position="186"/>
        <end position="208"/>
    </location>
</feature>
<sequence length="551" mass="62292">MLTFLKNFLEPKSNASEAAKLLIDELNVKITKTTLSKEIEEHPDYPSLLCISDVLHKYAVENLAIRLDPDKLVEAPLPLITLIKGKKTGPDFFTVVKEIKNSTVLFYDPEKRKWATQPKENFLKRYLGTVLLAEASERNGVGDREYDKRLKEEKRNSFFQKLIVFGIPAIVALAATFAFLQAGISALLPFLFTSITLAGAVTCALLIWHELDQSNPVTQQICGYGEKSGCGAVLRSKASKIAGISWSTIGFTYFMGQILLLLFSGIVNPRSLLIVSWLNILTLPYIFFSLYYQRQVVKRWCTLCLFIQGLLALQFVTALAGSWYVLLSANGIYQEFILMPLTMFAVPFITLMLLIPALEKVKEYRNDKRELRRLKHNPEIFNALLTKQKTVTEPTEGLGITLGKPDAKYKLIKVCNPYCGPCAKAHIPMDELLNNNPDVQVQIIFTATNKEGDSTSLPVKHLLAITEKNSDQLTRQALDDWYLSDKKDYQTFAAKYPLNGEFQKQDTKVDAMRDWCRKTGIAFTPTFFINGYQLPAIYNLSDLKLFLTTQD</sequence>
<keyword evidence="3 10" id="KW-0812">Transmembrane</keyword>
<dbReference type="InterPro" id="IPR038354">
    <property type="entry name" value="VKOR_sf"/>
</dbReference>
<dbReference type="Gene3D" id="1.20.1440.130">
    <property type="entry name" value="VKOR domain"/>
    <property type="match status" value="1"/>
</dbReference>
<keyword evidence="7 10" id="KW-0472">Membrane</keyword>
<gene>
    <name evidence="12" type="ORF">HHL17_01065</name>
</gene>
<dbReference type="Pfam" id="PF07884">
    <property type="entry name" value="VKOR"/>
    <property type="match status" value="1"/>
</dbReference>
<keyword evidence="13" id="KW-1185">Reference proteome</keyword>
<dbReference type="GO" id="GO:0048038">
    <property type="term" value="F:quinone binding"/>
    <property type="evidence" value="ECO:0007669"/>
    <property type="project" value="UniProtKB-KW"/>
</dbReference>
<evidence type="ECO:0000256" key="6">
    <source>
        <dbReference type="ARBA" id="ARBA00023002"/>
    </source>
</evidence>
<evidence type="ECO:0000256" key="1">
    <source>
        <dbReference type="ARBA" id="ARBA00004141"/>
    </source>
</evidence>
<keyword evidence="4" id="KW-0874">Quinone</keyword>
<dbReference type="GO" id="GO:0006508">
    <property type="term" value="P:proteolysis"/>
    <property type="evidence" value="ECO:0007669"/>
    <property type="project" value="InterPro"/>
</dbReference>
<dbReference type="CDD" id="cd12921">
    <property type="entry name" value="VKOR_4"/>
    <property type="match status" value="1"/>
</dbReference>
<evidence type="ECO:0000313" key="13">
    <source>
        <dbReference type="Proteomes" id="UP000583266"/>
    </source>
</evidence>
<keyword evidence="8" id="KW-1015">Disulfide bond</keyword>
<name>A0A848GFK2_9BACT</name>
<dbReference type="GO" id="GO:0016491">
    <property type="term" value="F:oxidoreductase activity"/>
    <property type="evidence" value="ECO:0007669"/>
    <property type="project" value="UniProtKB-KW"/>
</dbReference>
<feature type="transmembrane region" description="Helical" evidence="10">
    <location>
        <begin position="158"/>
        <end position="180"/>
    </location>
</feature>
<evidence type="ECO:0000256" key="9">
    <source>
        <dbReference type="ARBA" id="ARBA00023284"/>
    </source>
</evidence>
<dbReference type="Gene3D" id="3.90.70.10">
    <property type="entry name" value="Cysteine proteinases"/>
    <property type="match status" value="1"/>
</dbReference>
<evidence type="ECO:0000256" key="2">
    <source>
        <dbReference type="ARBA" id="ARBA00006214"/>
    </source>
</evidence>
<proteinExistence type="inferred from homology"/>
<dbReference type="GO" id="GO:0005524">
    <property type="term" value="F:ATP binding"/>
    <property type="evidence" value="ECO:0007669"/>
    <property type="project" value="InterPro"/>
</dbReference>
<keyword evidence="5 10" id="KW-1133">Transmembrane helix</keyword>
<dbReference type="RefSeq" id="WP_169222964.1">
    <property type="nucleotide sequence ID" value="NZ_JABBGC010000001.1"/>
</dbReference>
<comment type="caution">
    <text evidence="12">The sequence shown here is derived from an EMBL/GenBank/DDBJ whole genome shotgun (WGS) entry which is preliminary data.</text>
</comment>
<feature type="domain" description="Peptidase C39" evidence="11">
    <location>
        <begin position="14"/>
        <end position="133"/>
    </location>
</feature>
<evidence type="ECO:0000313" key="12">
    <source>
        <dbReference type="EMBL" id="NML35773.1"/>
    </source>
</evidence>
<feature type="transmembrane region" description="Helical" evidence="10">
    <location>
        <begin position="303"/>
        <end position="325"/>
    </location>
</feature>
<dbReference type="EMBL" id="JABBGC010000001">
    <property type="protein sequence ID" value="NML35773.1"/>
    <property type="molecule type" value="Genomic_DNA"/>
</dbReference>
<keyword evidence="9" id="KW-0676">Redox-active center</keyword>
<dbReference type="GO" id="GO:0016020">
    <property type="term" value="C:membrane"/>
    <property type="evidence" value="ECO:0007669"/>
    <property type="project" value="UniProtKB-SubCell"/>
</dbReference>
<dbReference type="Proteomes" id="UP000583266">
    <property type="component" value="Unassembled WGS sequence"/>
</dbReference>
<reference evidence="12 13" key="1">
    <citation type="submission" date="2020-04" db="EMBL/GenBank/DDBJ databases">
        <title>Chitinophaga sp. G-6-1-13 sp. nov., isolated from soil.</title>
        <authorList>
            <person name="Dahal R.H."/>
            <person name="Chaudhary D.K."/>
        </authorList>
    </citation>
    <scope>NUCLEOTIDE SEQUENCE [LARGE SCALE GENOMIC DNA]</scope>
    <source>
        <strain evidence="12 13">G-6-1-13</strain>
    </source>
</reference>